<feature type="transmembrane region" description="Helical" evidence="1">
    <location>
        <begin position="216"/>
        <end position="237"/>
    </location>
</feature>
<organism evidence="2 3">
    <name type="scientific">Georgenia halotolerans</name>
    <dbReference type="NCBI Taxonomy" id="3028317"/>
    <lineage>
        <taxon>Bacteria</taxon>
        <taxon>Bacillati</taxon>
        <taxon>Actinomycetota</taxon>
        <taxon>Actinomycetes</taxon>
        <taxon>Micrococcales</taxon>
        <taxon>Bogoriellaceae</taxon>
        <taxon>Georgenia</taxon>
    </lineage>
</organism>
<protein>
    <submittedName>
        <fullName evidence="2">Uncharacterized protein</fullName>
    </submittedName>
</protein>
<evidence type="ECO:0000313" key="3">
    <source>
        <dbReference type="Proteomes" id="UP001165561"/>
    </source>
</evidence>
<dbReference type="EMBL" id="JARACI010001161">
    <property type="protein sequence ID" value="MDD9207842.1"/>
    <property type="molecule type" value="Genomic_DNA"/>
</dbReference>
<feature type="transmembrane region" description="Helical" evidence="1">
    <location>
        <begin position="58"/>
        <end position="76"/>
    </location>
</feature>
<evidence type="ECO:0000313" key="2">
    <source>
        <dbReference type="EMBL" id="MDD9207842.1"/>
    </source>
</evidence>
<feature type="transmembrane region" description="Helical" evidence="1">
    <location>
        <begin position="257"/>
        <end position="287"/>
    </location>
</feature>
<feature type="transmembrane region" description="Helical" evidence="1">
    <location>
        <begin position="6"/>
        <end position="24"/>
    </location>
</feature>
<keyword evidence="1" id="KW-1133">Transmembrane helix</keyword>
<feature type="transmembrane region" description="Helical" evidence="1">
    <location>
        <begin position="135"/>
        <end position="155"/>
    </location>
</feature>
<keyword evidence="1" id="KW-0472">Membrane</keyword>
<proteinExistence type="predicted"/>
<gene>
    <name evidence="2" type="ORF">PU560_15405</name>
</gene>
<evidence type="ECO:0000256" key="1">
    <source>
        <dbReference type="SAM" id="Phobius"/>
    </source>
</evidence>
<feature type="transmembrane region" description="Helical" evidence="1">
    <location>
        <begin position="175"/>
        <end position="195"/>
    </location>
</feature>
<dbReference type="Proteomes" id="UP001165561">
    <property type="component" value="Unassembled WGS sequence"/>
</dbReference>
<feature type="transmembrane region" description="Helical" evidence="1">
    <location>
        <begin position="88"/>
        <end position="108"/>
    </location>
</feature>
<reference evidence="2" key="1">
    <citation type="submission" date="2023-02" db="EMBL/GenBank/DDBJ databases">
        <title>Georgenia sp.10Sc9-8, isolated from a soil sample collected from the Taklamakan desert.</title>
        <authorList>
            <person name="Liu S."/>
        </authorList>
    </citation>
    <scope>NUCLEOTIDE SEQUENCE</scope>
    <source>
        <strain evidence="2">10Sc9-8</strain>
    </source>
</reference>
<keyword evidence="3" id="KW-1185">Reference proteome</keyword>
<accession>A0ABT5U0K6</accession>
<name>A0ABT5U0K6_9MICO</name>
<keyword evidence="1" id="KW-0812">Transmembrane</keyword>
<comment type="caution">
    <text evidence="2">The sequence shown here is derived from an EMBL/GenBank/DDBJ whole genome shotgun (WGS) entry which is preliminary data.</text>
</comment>
<sequence>MLAEAVVLLVVGIGAIVLPALPAYRAAAARTLTRKLGAQVPPGQRSALEARTARRARGVGAGLVLGGVVVQAWYVVTGSALPSEYQGWVVVGLAWALGVAGLAVVEIWRPGARREGEPRSARASVPRLTDYVPRYLIAMSWVFAAVAATAVLGAVALGRSRWFDAATVLAGPVPAMGLVLAMLAVLTHLAVGRVLDTPQPARDEAELYWQDGVRAITLSMLHVPLAQVSTLVLFVVARTVDAAASDVTRTVGEVGPQWVLAVLVVAHGLGLVMLVAFLLASLVNSWGPDSDRTRFRRRLWADPGGPRHPIAGGA</sequence>